<dbReference type="EMBL" id="QGKX02000088">
    <property type="protein sequence ID" value="KAF3583616.1"/>
    <property type="molecule type" value="Genomic_DNA"/>
</dbReference>
<dbReference type="AlphaFoldDB" id="A0A8S9RSN0"/>
<gene>
    <name evidence="1" type="ORF">F2Q69_00027046</name>
</gene>
<protein>
    <submittedName>
        <fullName evidence="1">Uncharacterized protein</fullName>
    </submittedName>
</protein>
<sequence length="172" mass="18847">MHGFVSYRFLRKHGRYVATESCACSVATLRPSFGESSVDIDSVVTDFDPNTGPDSSLPPGFEDFKPRVFDHDFWVPLTDKNLGGSDAASVMAGITVPKTAPHIIHCTTGDAFVHTVSPPGDQPTKWKPDLEDPTSHYHSFPHVYPNPMDTHTVPEVSTWTVLNVFSRSTSAS</sequence>
<dbReference type="Proteomes" id="UP000712600">
    <property type="component" value="Unassembled WGS sequence"/>
</dbReference>
<comment type="caution">
    <text evidence="1">The sequence shown here is derived from an EMBL/GenBank/DDBJ whole genome shotgun (WGS) entry which is preliminary data.</text>
</comment>
<reference evidence="1" key="1">
    <citation type="submission" date="2019-12" db="EMBL/GenBank/DDBJ databases">
        <title>Genome sequencing and annotation of Brassica cretica.</title>
        <authorList>
            <person name="Studholme D.J."/>
            <person name="Sarris P."/>
        </authorList>
    </citation>
    <scope>NUCLEOTIDE SEQUENCE</scope>
    <source>
        <strain evidence="1">PFS-109/04</strain>
        <tissue evidence="1">Leaf</tissue>
    </source>
</reference>
<accession>A0A8S9RSN0</accession>
<organism evidence="1 2">
    <name type="scientific">Brassica cretica</name>
    <name type="common">Mustard</name>
    <dbReference type="NCBI Taxonomy" id="69181"/>
    <lineage>
        <taxon>Eukaryota</taxon>
        <taxon>Viridiplantae</taxon>
        <taxon>Streptophyta</taxon>
        <taxon>Embryophyta</taxon>
        <taxon>Tracheophyta</taxon>
        <taxon>Spermatophyta</taxon>
        <taxon>Magnoliopsida</taxon>
        <taxon>eudicotyledons</taxon>
        <taxon>Gunneridae</taxon>
        <taxon>Pentapetalae</taxon>
        <taxon>rosids</taxon>
        <taxon>malvids</taxon>
        <taxon>Brassicales</taxon>
        <taxon>Brassicaceae</taxon>
        <taxon>Brassiceae</taxon>
        <taxon>Brassica</taxon>
    </lineage>
</organism>
<evidence type="ECO:0000313" key="1">
    <source>
        <dbReference type="EMBL" id="KAF3583616.1"/>
    </source>
</evidence>
<name>A0A8S9RSN0_BRACR</name>
<evidence type="ECO:0000313" key="2">
    <source>
        <dbReference type="Proteomes" id="UP000712600"/>
    </source>
</evidence>
<proteinExistence type="predicted"/>